<feature type="chain" id="PRO_5045215042" evidence="2">
    <location>
        <begin position="21"/>
        <end position="97"/>
    </location>
</feature>
<keyword evidence="4" id="KW-0808">Transferase</keyword>
<dbReference type="Proteomes" id="UP001345963">
    <property type="component" value="Unassembled WGS sequence"/>
</dbReference>
<feature type="domain" description="FAM69 N-terminal" evidence="3">
    <location>
        <begin position="23"/>
        <end position="67"/>
    </location>
</feature>
<keyword evidence="1" id="KW-0812">Transmembrane</keyword>
<proteinExistence type="predicted"/>
<gene>
    <name evidence="4" type="primary">DIPK1B_2</name>
    <name evidence="4" type="ORF">ATANTOWER_024791</name>
</gene>
<keyword evidence="2" id="KW-0732">Signal</keyword>
<dbReference type="Pfam" id="PF14875">
    <property type="entry name" value="PIP49_N"/>
    <property type="match status" value="1"/>
</dbReference>
<name>A0ABU7BC71_9TELE</name>
<dbReference type="GO" id="GO:0016301">
    <property type="term" value="F:kinase activity"/>
    <property type="evidence" value="ECO:0007669"/>
    <property type="project" value="UniProtKB-KW"/>
</dbReference>
<keyword evidence="5" id="KW-1185">Reference proteome</keyword>
<comment type="caution">
    <text evidence="4">The sequence shown here is derived from an EMBL/GenBank/DDBJ whole genome shotgun (WGS) entry which is preliminary data.</text>
</comment>
<keyword evidence="1" id="KW-1133">Transmembrane helix</keyword>
<evidence type="ECO:0000313" key="4">
    <source>
        <dbReference type="EMBL" id="MED6248036.1"/>
    </source>
</evidence>
<evidence type="ECO:0000259" key="3">
    <source>
        <dbReference type="Pfam" id="PF14875"/>
    </source>
</evidence>
<feature type="transmembrane region" description="Helical" evidence="1">
    <location>
        <begin position="30"/>
        <end position="49"/>
    </location>
</feature>
<protein>
    <submittedName>
        <fullName evidence="4">Divergent protein kinase domain 1B</fullName>
    </submittedName>
</protein>
<evidence type="ECO:0000313" key="5">
    <source>
        <dbReference type="Proteomes" id="UP001345963"/>
    </source>
</evidence>
<reference evidence="4 5" key="1">
    <citation type="submission" date="2021-07" db="EMBL/GenBank/DDBJ databases">
        <authorList>
            <person name="Palmer J.M."/>
        </authorList>
    </citation>
    <scope>NUCLEOTIDE SEQUENCE [LARGE SCALE GENOMIC DNA]</scope>
    <source>
        <strain evidence="4 5">AT_MEX2019</strain>
        <tissue evidence="4">Muscle</tissue>
    </source>
</reference>
<evidence type="ECO:0000256" key="1">
    <source>
        <dbReference type="SAM" id="Phobius"/>
    </source>
</evidence>
<accession>A0ABU7BC71</accession>
<feature type="signal peptide" evidence="2">
    <location>
        <begin position="1"/>
        <end position="20"/>
    </location>
</feature>
<dbReference type="EMBL" id="JAHUTI010049739">
    <property type="protein sequence ID" value="MED6248036.1"/>
    <property type="molecule type" value="Genomic_DNA"/>
</dbReference>
<evidence type="ECO:0000256" key="2">
    <source>
        <dbReference type="SAM" id="SignalP"/>
    </source>
</evidence>
<keyword evidence="4" id="KW-0418">Kinase</keyword>
<sequence length="97" mass="10785">MPRTLRRLVHLMLFCPLSKGLQSRLPAIKVKYLLIAWLGILIISWIVYMQYASFAELCRGHVCQMVIAGFTLNKPDASCDHCSAPDGEISSAFASLS</sequence>
<keyword evidence="1" id="KW-0472">Membrane</keyword>
<dbReference type="InterPro" id="IPR029244">
    <property type="entry name" value="FAM69_N"/>
</dbReference>
<organism evidence="4 5">
    <name type="scientific">Ataeniobius toweri</name>
    <dbReference type="NCBI Taxonomy" id="208326"/>
    <lineage>
        <taxon>Eukaryota</taxon>
        <taxon>Metazoa</taxon>
        <taxon>Chordata</taxon>
        <taxon>Craniata</taxon>
        <taxon>Vertebrata</taxon>
        <taxon>Euteleostomi</taxon>
        <taxon>Actinopterygii</taxon>
        <taxon>Neopterygii</taxon>
        <taxon>Teleostei</taxon>
        <taxon>Neoteleostei</taxon>
        <taxon>Acanthomorphata</taxon>
        <taxon>Ovalentaria</taxon>
        <taxon>Atherinomorphae</taxon>
        <taxon>Cyprinodontiformes</taxon>
        <taxon>Goodeidae</taxon>
        <taxon>Ataeniobius</taxon>
    </lineage>
</organism>